<proteinExistence type="predicted"/>
<keyword evidence="2" id="KW-1185">Reference proteome</keyword>
<organism evidence="1 2">
    <name type="scientific">Oryza meyeriana var. granulata</name>
    <dbReference type="NCBI Taxonomy" id="110450"/>
    <lineage>
        <taxon>Eukaryota</taxon>
        <taxon>Viridiplantae</taxon>
        <taxon>Streptophyta</taxon>
        <taxon>Embryophyta</taxon>
        <taxon>Tracheophyta</taxon>
        <taxon>Spermatophyta</taxon>
        <taxon>Magnoliopsida</taxon>
        <taxon>Liliopsida</taxon>
        <taxon>Poales</taxon>
        <taxon>Poaceae</taxon>
        <taxon>BOP clade</taxon>
        <taxon>Oryzoideae</taxon>
        <taxon>Oryzeae</taxon>
        <taxon>Oryzinae</taxon>
        <taxon>Oryza</taxon>
        <taxon>Oryza meyeriana</taxon>
    </lineage>
</organism>
<evidence type="ECO:0000313" key="2">
    <source>
        <dbReference type="Proteomes" id="UP000479710"/>
    </source>
</evidence>
<gene>
    <name evidence="1" type="ORF">E2562_017885</name>
</gene>
<evidence type="ECO:0000313" key="1">
    <source>
        <dbReference type="EMBL" id="KAF0902483.1"/>
    </source>
</evidence>
<comment type="caution">
    <text evidence="1">The sequence shown here is derived from an EMBL/GenBank/DDBJ whole genome shotgun (WGS) entry which is preliminary data.</text>
</comment>
<reference evidence="1 2" key="1">
    <citation type="submission" date="2019-11" db="EMBL/GenBank/DDBJ databases">
        <title>Whole genome sequence of Oryza granulata.</title>
        <authorList>
            <person name="Li W."/>
        </authorList>
    </citation>
    <scope>NUCLEOTIDE SEQUENCE [LARGE SCALE GENOMIC DNA]</scope>
    <source>
        <strain evidence="2">cv. Menghai</strain>
        <tissue evidence="1">Leaf</tissue>
    </source>
</reference>
<sequence>MDDGLVCDVNWAPESCGDQDGIEADGCEQADDVAESERHADDVVEEDFDDVRERHAADVVEEDSDDVRIVVDSMAGDTEVPDSQVVVCVKAEDVSPGCNRCGRVHEIT</sequence>
<dbReference type="AlphaFoldDB" id="A0A6G1CSB7"/>
<accession>A0A6G1CSB7</accession>
<name>A0A6G1CSB7_9ORYZ</name>
<dbReference type="Proteomes" id="UP000479710">
    <property type="component" value="Unassembled WGS sequence"/>
</dbReference>
<protein>
    <submittedName>
        <fullName evidence="1">Uncharacterized protein</fullName>
    </submittedName>
</protein>
<dbReference type="EMBL" id="SPHZ02000008">
    <property type="protein sequence ID" value="KAF0902483.1"/>
    <property type="molecule type" value="Genomic_DNA"/>
</dbReference>